<organism evidence="2 3">
    <name type="scientific">Diploscapter pachys</name>
    <dbReference type="NCBI Taxonomy" id="2018661"/>
    <lineage>
        <taxon>Eukaryota</taxon>
        <taxon>Metazoa</taxon>
        <taxon>Ecdysozoa</taxon>
        <taxon>Nematoda</taxon>
        <taxon>Chromadorea</taxon>
        <taxon>Rhabditida</taxon>
        <taxon>Rhabditina</taxon>
        <taxon>Rhabditomorpha</taxon>
        <taxon>Rhabditoidea</taxon>
        <taxon>Rhabditidae</taxon>
        <taxon>Diploscapter</taxon>
    </lineage>
</organism>
<evidence type="ECO:0000313" key="2">
    <source>
        <dbReference type="EMBL" id="PAV92710.1"/>
    </source>
</evidence>
<feature type="region of interest" description="Disordered" evidence="1">
    <location>
        <begin position="308"/>
        <end position="330"/>
    </location>
</feature>
<evidence type="ECO:0000313" key="3">
    <source>
        <dbReference type="Proteomes" id="UP000218231"/>
    </source>
</evidence>
<feature type="region of interest" description="Disordered" evidence="1">
    <location>
        <begin position="1"/>
        <end position="22"/>
    </location>
</feature>
<dbReference type="AlphaFoldDB" id="A0A2A2M2Q1"/>
<dbReference type="EMBL" id="LIAE01006067">
    <property type="protein sequence ID" value="PAV92710.1"/>
    <property type="molecule type" value="Genomic_DNA"/>
</dbReference>
<sequence>MAVPFERTRRHEHEALDTRHQPRDRFDRLRPLHREQRLLVHQVQRHIVGQHVEQIGEIVIFGRAVDDDIIARLAERMRAVCRQRRHHQIVEDAALVVQQQRIADLGRRQAGDVARQHRFQRLRDRRRIQAVPGQRHLPHVADVEQPDRVAHPQMLGHDAFILDGHFVAGKRHHAAATGAVPGVERQVQDGGFVALVDPIERIKATRPVPRGHTRRHDPSNPLCHGNLRAFAGTAGLPLRWPLEGALSRVSIRPARSVCLRDSGVVAPSAAPFVRGSLPRMPMTVRTAIDKRRSGERGRFSQLRKRPIGPSWVNETTAPSPPSPRTCSGVHRAAGVAPVPPAVPLAAEWSPEHVRGDDGKAVTDRPYRCALYFSWSSVSWKPTSASNVARSTALRTSGLVSGSTAASSSPALRFLVSSSRTDSGSVAAARPIVVDAVPLACARVWPASKCTVTVPLRFAVTAVPPRTIAI</sequence>
<accession>A0A2A2M2Q1</accession>
<dbReference type="Proteomes" id="UP000218231">
    <property type="component" value="Unassembled WGS sequence"/>
</dbReference>
<keyword evidence="3" id="KW-1185">Reference proteome</keyword>
<protein>
    <submittedName>
        <fullName evidence="2">Uncharacterized protein</fullName>
    </submittedName>
</protein>
<proteinExistence type="predicted"/>
<comment type="caution">
    <text evidence="2">The sequence shown here is derived from an EMBL/GenBank/DDBJ whole genome shotgun (WGS) entry which is preliminary data.</text>
</comment>
<name>A0A2A2M2Q1_9BILA</name>
<gene>
    <name evidence="2" type="ORF">WR25_13303</name>
</gene>
<reference evidence="2 3" key="1">
    <citation type="journal article" date="2017" name="Curr. Biol.">
        <title>Genome architecture and evolution of a unichromosomal asexual nematode.</title>
        <authorList>
            <person name="Fradin H."/>
            <person name="Zegar C."/>
            <person name="Gutwein M."/>
            <person name="Lucas J."/>
            <person name="Kovtun M."/>
            <person name="Corcoran D."/>
            <person name="Baugh L.R."/>
            <person name="Kiontke K."/>
            <person name="Gunsalus K."/>
            <person name="Fitch D.H."/>
            <person name="Piano F."/>
        </authorList>
    </citation>
    <scope>NUCLEOTIDE SEQUENCE [LARGE SCALE GENOMIC DNA]</scope>
    <source>
        <strain evidence="2">PF1309</strain>
    </source>
</reference>
<evidence type="ECO:0000256" key="1">
    <source>
        <dbReference type="SAM" id="MobiDB-lite"/>
    </source>
</evidence>